<dbReference type="STRING" id="1334629.MFUL124B02_05020"/>
<dbReference type="Proteomes" id="UP000183760">
    <property type="component" value="Unassembled WGS sequence"/>
</dbReference>
<gene>
    <name evidence="1" type="ORF">MFU01_06800</name>
    <name evidence="2" type="ORF">SAMN05443572_101811</name>
</gene>
<name>A0A511SWD9_MYXFU</name>
<dbReference type="Proteomes" id="UP000321514">
    <property type="component" value="Unassembled WGS sequence"/>
</dbReference>
<dbReference type="RefSeq" id="WP_046711019.1">
    <property type="nucleotide sequence ID" value="NZ_BJXR01000010.1"/>
</dbReference>
<evidence type="ECO:0000313" key="1">
    <source>
        <dbReference type="EMBL" id="GEN05643.1"/>
    </source>
</evidence>
<accession>A0A511SWD9</accession>
<dbReference type="EMBL" id="FOIB01000001">
    <property type="protein sequence ID" value="SET00293.1"/>
    <property type="molecule type" value="Genomic_DNA"/>
</dbReference>
<reference evidence="1 4" key="2">
    <citation type="submission" date="2019-07" db="EMBL/GenBank/DDBJ databases">
        <title>Whole genome shotgun sequence of Myxococcus fulvus NBRC 100333.</title>
        <authorList>
            <person name="Hosoyama A."/>
            <person name="Uohara A."/>
            <person name="Ohji S."/>
            <person name="Ichikawa N."/>
        </authorList>
    </citation>
    <scope>NUCLEOTIDE SEQUENCE [LARGE SCALE GENOMIC DNA]</scope>
    <source>
        <strain evidence="1 4">NBRC 100333</strain>
    </source>
</reference>
<evidence type="ECO:0000313" key="4">
    <source>
        <dbReference type="Proteomes" id="UP000321514"/>
    </source>
</evidence>
<dbReference type="OrthoDB" id="5516692at2"/>
<reference evidence="2 3" key="1">
    <citation type="submission" date="2016-10" db="EMBL/GenBank/DDBJ databases">
        <authorList>
            <person name="Varghese N."/>
            <person name="Submissions S."/>
        </authorList>
    </citation>
    <scope>NUCLEOTIDE SEQUENCE [LARGE SCALE GENOMIC DNA]</scope>
    <source>
        <strain evidence="2 3">DSM 16525</strain>
    </source>
</reference>
<dbReference type="EMBL" id="BJXR01000010">
    <property type="protein sequence ID" value="GEN05643.1"/>
    <property type="molecule type" value="Genomic_DNA"/>
</dbReference>
<evidence type="ECO:0000313" key="3">
    <source>
        <dbReference type="Proteomes" id="UP000183760"/>
    </source>
</evidence>
<organism evidence="1 4">
    <name type="scientific">Myxococcus fulvus</name>
    <dbReference type="NCBI Taxonomy" id="33"/>
    <lineage>
        <taxon>Bacteria</taxon>
        <taxon>Pseudomonadati</taxon>
        <taxon>Myxococcota</taxon>
        <taxon>Myxococcia</taxon>
        <taxon>Myxococcales</taxon>
        <taxon>Cystobacterineae</taxon>
        <taxon>Myxococcaceae</taxon>
        <taxon>Myxococcus</taxon>
    </lineage>
</organism>
<proteinExistence type="predicted"/>
<sequence>MRRLLLAPLLLLVPACKGETAKDVTATVVGKTVEVAKGAGSGVVEGFAEGRKGAASADGSRTLSTAEEVAANTELSVLEARPSNGGGVEVVLAVTNKTAQPLHLLGLHESGGAQLLDKDGFATPLQARSPGQSADSIKVPPSVKVKASIYFDGEAEKAAKVRVWGRELDVPAAATAAKPQP</sequence>
<dbReference type="AlphaFoldDB" id="A0A511SWD9"/>
<comment type="caution">
    <text evidence="1">The sequence shown here is derived from an EMBL/GenBank/DDBJ whole genome shotgun (WGS) entry which is preliminary data.</text>
</comment>
<protein>
    <submittedName>
        <fullName evidence="1">Uncharacterized protein</fullName>
    </submittedName>
</protein>
<evidence type="ECO:0000313" key="2">
    <source>
        <dbReference type="EMBL" id="SET00293.1"/>
    </source>
</evidence>
<keyword evidence="3" id="KW-1185">Reference proteome</keyword>